<organism evidence="5 6">
    <name type="scientific">Herbaspirillum robiniae</name>
    <dbReference type="NCBI Taxonomy" id="2014887"/>
    <lineage>
        <taxon>Bacteria</taxon>
        <taxon>Pseudomonadati</taxon>
        <taxon>Pseudomonadota</taxon>
        <taxon>Betaproteobacteria</taxon>
        <taxon>Burkholderiales</taxon>
        <taxon>Oxalobacteraceae</taxon>
        <taxon>Herbaspirillum</taxon>
    </lineage>
</organism>
<dbReference type="GO" id="GO:0043709">
    <property type="term" value="P:cell adhesion involved in single-species biofilm formation"/>
    <property type="evidence" value="ECO:0007669"/>
    <property type="project" value="TreeGrafter"/>
</dbReference>
<dbReference type="PANTHER" id="PTHR33420">
    <property type="entry name" value="FIMBRIAL SUBUNIT ELFA-RELATED"/>
    <property type="match status" value="1"/>
</dbReference>
<feature type="domain" description="Fimbrial-type adhesion" evidence="4">
    <location>
        <begin position="197"/>
        <end position="352"/>
    </location>
</feature>
<evidence type="ECO:0000256" key="3">
    <source>
        <dbReference type="ARBA" id="ARBA00023263"/>
    </source>
</evidence>
<comment type="similarity">
    <text evidence="2">Belongs to the fimbrial protein family.</text>
</comment>
<dbReference type="GO" id="GO:0009289">
    <property type="term" value="C:pilus"/>
    <property type="evidence" value="ECO:0007669"/>
    <property type="project" value="UniProtKB-SubCell"/>
</dbReference>
<reference evidence="5 6" key="1">
    <citation type="submission" date="2017-06" db="EMBL/GenBank/DDBJ databases">
        <title>Herbaspirillum phytohormonus sp. nov., isolated from the root nodule of Robinia pseudoacacia in lead-zinc mine.</title>
        <authorList>
            <person name="Fan M."/>
            <person name="Lin Y."/>
        </authorList>
    </citation>
    <scope>NUCLEOTIDE SEQUENCE [LARGE SCALE GENOMIC DNA]</scope>
    <source>
        <strain evidence="5 6">HZ10</strain>
    </source>
</reference>
<dbReference type="Gene3D" id="2.60.40.1090">
    <property type="entry name" value="Fimbrial-type adhesion domain"/>
    <property type="match status" value="1"/>
</dbReference>
<proteinExistence type="inferred from homology"/>
<sequence>MKADQSCTAVTMSKLSFRHFLGFSLFAVAVTAGGEAWATCTIDAGKTRTANLFTLPATNTVPRDALIGTVIASNPITVDISGVATCTTQTPQIIVKTLVPGAVYDRTTGIYNLPGNVGVGFRIYVGNDVWGDNNYTYPGTGTGGMPLPNVISRQHRLELVKTAAIITSPFTFNAQWLINESGDGTEFMAWRLDSPATVTVTNRTCALVGSSVQNISLGNAEARRFGAVGSTASGSAPISVRLNCSSYLGNVHATFTDALQPSNRSDVLTIAGTAGAARGVGVQLSFGDQIIRYGADSSVAGNANQISLFNSTGSEADAAARDVAFTARYVKTANTVTPGPVVARTTLTFSYQ</sequence>
<dbReference type="InterPro" id="IPR008966">
    <property type="entry name" value="Adhesion_dom_sf"/>
</dbReference>
<dbReference type="InterPro" id="IPR000259">
    <property type="entry name" value="Adhesion_dom_fimbrial"/>
</dbReference>
<evidence type="ECO:0000313" key="5">
    <source>
        <dbReference type="EMBL" id="OWY26978.1"/>
    </source>
</evidence>
<evidence type="ECO:0000256" key="2">
    <source>
        <dbReference type="ARBA" id="ARBA00006671"/>
    </source>
</evidence>
<accession>A0A246WKY7</accession>
<dbReference type="Proteomes" id="UP000197596">
    <property type="component" value="Unassembled WGS sequence"/>
</dbReference>
<dbReference type="Pfam" id="PF00419">
    <property type="entry name" value="Fimbrial"/>
    <property type="match status" value="1"/>
</dbReference>
<dbReference type="EMBL" id="NJGU01000014">
    <property type="protein sequence ID" value="OWY26978.1"/>
    <property type="molecule type" value="Genomic_DNA"/>
</dbReference>
<dbReference type="Gene3D" id="2.60.40.3310">
    <property type="match status" value="1"/>
</dbReference>
<evidence type="ECO:0000259" key="4">
    <source>
        <dbReference type="Pfam" id="PF00419"/>
    </source>
</evidence>
<keyword evidence="3" id="KW-0281">Fimbrium</keyword>
<name>A0A246WKY7_9BURK</name>
<comment type="caution">
    <text evidence="5">The sequence shown here is derived from an EMBL/GenBank/DDBJ whole genome shotgun (WGS) entry which is preliminary data.</text>
</comment>
<evidence type="ECO:0000256" key="1">
    <source>
        <dbReference type="ARBA" id="ARBA00004561"/>
    </source>
</evidence>
<protein>
    <recommendedName>
        <fullName evidence="4">Fimbrial-type adhesion domain-containing protein</fullName>
    </recommendedName>
</protein>
<comment type="subcellular location">
    <subcellularLocation>
        <location evidence="1">Fimbrium</location>
    </subcellularLocation>
</comment>
<dbReference type="RefSeq" id="WP_088752510.1">
    <property type="nucleotide sequence ID" value="NZ_NJGU01000014.1"/>
</dbReference>
<gene>
    <name evidence="5" type="ORF">CEJ42_21740</name>
</gene>
<dbReference type="InterPro" id="IPR036937">
    <property type="entry name" value="Adhesion_dom_fimbrial_sf"/>
</dbReference>
<dbReference type="SUPFAM" id="SSF49401">
    <property type="entry name" value="Bacterial adhesins"/>
    <property type="match status" value="1"/>
</dbReference>
<dbReference type="PANTHER" id="PTHR33420:SF14">
    <property type="entry name" value="TYPE 1 FIMBRIN D-MANNOSE SPECIFIC ADHESIN"/>
    <property type="match status" value="1"/>
</dbReference>
<evidence type="ECO:0000313" key="6">
    <source>
        <dbReference type="Proteomes" id="UP000197596"/>
    </source>
</evidence>
<dbReference type="InterPro" id="IPR050263">
    <property type="entry name" value="Bact_Fimbrial_Adh_Pro"/>
</dbReference>
<dbReference type="AlphaFoldDB" id="A0A246WKY7"/>